<dbReference type="SUPFAM" id="SSF53850">
    <property type="entry name" value="Periplasmic binding protein-like II"/>
    <property type="match status" value="1"/>
</dbReference>
<accession>A0A512PDM3</accession>
<proteinExistence type="inferred from homology"/>
<dbReference type="Gene3D" id="3.40.190.10">
    <property type="entry name" value="Periplasmic binding protein-like II"/>
    <property type="match status" value="1"/>
</dbReference>
<organism evidence="6 7">
    <name type="scientific">Cellulomonas soli</name>
    <dbReference type="NCBI Taxonomy" id="931535"/>
    <lineage>
        <taxon>Bacteria</taxon>
        <taxon>Bacillati</taxon>
        <taxon>Actinomycetota</taxon>
        <taxon>Actinomycetes</taxon>
        <taxon>Micrococcales</taxon>
        <taxon>Cellulomonadaceae</taxon>
        <taxon>Cellulomonas</taxon>
    </lineage>
</organism>
<sequence>MSTHPFRRALPAAALTAALGLTLAACGGSSGSPTAQPSTSAAEAAPVRGGNLTFAITVDSKCIDPQQVGNNDAIAIARQTVASLTAQDPDTGEIVPWIAQSWEVNDDATQFTFHLVDGATYADGTPIDAASVKTNFEAVVALGAKAVLGSTYLAGLQDVAAPDPSTVVVTFGAPSAQFLQASSTFSLGLLSPASAALSAEDRCAGRYVGSGPFVVESYTVDQQAVLARRDGYAWGPAGANDHTDEAYLDTVTFVVVPEAGVRTGSLASGQIDATAAISAVDLPQFDGNGFWIEYRANPGVVYNLFPNESRPLLADERVRLALLKGINREEVTSTVLGTLDHPATAALAHSTPFYEDLGDLLAYDPEGAKELLDEAGWVVGEDGIRVKDGQRLETTVTFWQPKEPLELVQQELRAIGFDLELNQLAIAEATAANASGDYDLSFGNLTRSDPDILRTLFSVNARNTNQRAAEEVDSLLDAQAAATDPAERQKLVTQASTLLLEHAHSIPVVELSTTIAASERVHGLTFEASTRLDFYDTWVS</sequence>
<dbReference type="AlphaFoldDB" id="A0A512PDM3"/>
<reference evidence="6 7" key="1">
    <citation type="submission" date="2019-07" db="EMBL/GenBank/DDBJ databases">
        <title>Whole genome shotgun sequence of Cellulomonas soli NBRC 109434.</title>
        <authorList>
            <person name="Hosoyama A."/>
            <person name="Uohara A."/>
            <person name="Ohji S."/>
            <person name="Ichikawa N."/>
        </authorList>
    </citation>
    <scope>NUCLEOTIDE SEQUENCE [LARGE SCALE GENOMIC DNA]</scope>
    <source>
        <strain evidence="6 7">NBRC 109434</strain>
    </source>
</reference>
<evidence type="ECO:0000256" key="1">
    <source>
        <dbReference type="ARBA" id="ARBA00005695"/>
    </source>
</evidence>
<dbReference type="GO" id="GO:0042597">
    <property type="term" value="C:periplasmic space"/>
    <property type="evidence" value="ECO:0007669"/>
    <property type="project" value="UniProtKB-ARBA"/>
</dbReference>
<evidence type="ECO:0000313" key="6">
    <source>
        <dbReference type="EMBL" id="GEP69298.1"/>
    </source>
</evidence>
<dbReference type="PANTHER" id="PTHR30290:SF9">
    <property type="entry name" value="OLIGOPEPTIDE-BINDING PROTEIN APPA"/>
    <property type="match status" value="1"/>
</dbReference>
<evidence type="ECO:0000256" key="2">
    <source>
        <dbReference type="ARBA" id="ARBA00022448"/>
    </source>
</evidence>
<evidence type="ECO:0000259" key="5">
    <source>
        <dbReference type="Pfam" id="PF00496"/>
    </source>
</evidence>
<dbReference type="GO" id="GO:1904680">
    <property type="term" value="F:peptide transmembrane transporter activity"/>
    <property type="evidence" value="ECO:0007669"/>
    <property type="project" value="TreeGrafter"/>
</dbReference>
<dbReference type="EMBL" id="BKAL01000006">
    <property type="protein sequence ID" value="GEP69298.1"/>
    <property type="molecule type" value="Genomic_DNA"/>
</dbReference>
<comment type="similarity">
    <text evidence="1">Belongs to the bacterial solute-binding protein 5 family.</text>
</comment>
<name>A0A512PDM3_9CELL</name>
<dbReference type="RefSeq" id="WP_146953038.1">
    <property type="nucleotide sequence ID" value="NZ_BAABBJ010000006.1"/>
</dbReference>
<keyword evidence="2" id="KW-0813">Transport</keyword>
<evidence type="ECO:0000256" key="4">
    <source>
        <dbReference type="SAM" id="SignalP"/>
    </source>
</evidence>
<feature type="chain" id="PRO_5039455937" evidence="4">
    <location>
        <begin position="25"/>
        <end position="540"/>
    </location>
</feature>
<comment type="caution">
    <text evidence="6">The sequence shown here is derived from an EMBL/GenBank/DDBJ whole genome shotgun (WGS) entry which is preliminary data.</text>
</comment>
<evidence type="ECO:0000256" key="3">
    <source>
        <dbReference type="ARBA" id="ARBA00022729"/>
    </source>
</evidence>
<dbReference type="InterPro" id="IPR039424">
    <property type="entry name" value="SBP_5"/>
</dbReference>
<dbReference type="PIRSF" id="PIRSF002741">
    <property type="entry name" value="MppA"/>
    <property type="match status" value="1"/>
</dbReference>
<dbReference type="OrthoDB" id="5240629at2"/>
<keyword evidence="7" id="KW-1185">Reference proteome</keyword>
<dbReference type="GO" id="GO:0043190">
    <property type="term" value="C:ATP-binding cassette (ABC) transporter complex"/>
    <property type="evidence" value="ECO:0007669"/>
    <property type="project" value="InterPro"/>
</dbReference>
<keyword evidence="3 4" id="KW-0732">Signal</keyword>
<dbReference type="InterPro" id="IPR030678">
    <property type="entry name" value="Peptide/Ni-bd"/>
</dbReference>
<dbReference type="CDD" id="cd08492">
    <property type="entry name" value="PBP2_NikA_DppA_OppA_like_15"/>
    <property type="match status" value="1"/>
</dbReference>
<feature type="signal peptide" evidence="4">
    <location>
        <begin position="1"/>
        <end position="24"/>
    </location>
</feature>
<gene>
    <name evidence="6" type="ORF">CSO01_20130</name>
</gene>
<dbReference type="PANTHER" id="PTHR30290">
    <property type="entry name" value="PERIPLASMIC BINDING COMPONENT OF ABC TRANSPORTER"/>
    <property type="match status" value="1"/>
</dbReference>
<dbReference type="Proteomes" id="UP000321798">
    <property type="component" value="Unassembled WGS sequence"/>
</dbReference>
<evidence type="ECO:0000313" key="7">
    <source>
        <dbReference type="Proteomes" id="UP000321798"/>
    </source>
</evidence>
<dbReference type="PROSITE" id="PS51257">
    <property type="entry name" value="PROKAR_LIPOPROTEIN"/>
    <property type="match status" value="1"/>
</dbReference>
<protein>
    <submittedName>
        <fullName evidence="6">Peptide ABC transporter permease</fullName>
    </submittedName>
</protein>
<dbReference type="GO" id="GO:0015833">
    <property type="term" value="P:peptide transport"/>
    <property type="evidence" value="ECO:0007669"/>
    <property type="project" value="TreeGrafter"/>
</dbReference>
<dbReference type="Gene3D" id="3.10.105.10">
    <property type="entry name" value="Dipeptide-binding Protein, Domain 3"/>
    <property type="match status" value="1"/>
</dbReference>
<feature type="domain" description="Solute-binding protein family 5" evidence="5">
    <location>
        <begin position="93"/>
        <end position="451"/>
    </location>
</feature>
<dbReference type="Pfam" id="PF00496">
    <property type="entry name" value="SBP_bac_5"/>
    <property type="match status" value="1"/>
</dbReference>
<dbReference type="InterPro" id="IPR000914">
    <property type="entry name" value="SBP_5_dom"/>
</dbReference>